<gene>
    <name evidence="2" type="ORF">GCM10008959_30610</name>
</gene>
<protein>
    <submittedName>
        <fullName evidence="2">Uncharacterized protein</fullName>
    </submittedName>
</protein>
<organism evidence="2 3">
    <name type="scientific">Deinococcus seoulensis</name>
    <dbReference type="NCBI Taxonomy" id="1837379"/>
    <lineage>
        <taxon>Bacteria</taxon>
        <taxon>Thermotogati</taxon>
        <taxon>Deinococcota</taxon>
        <taxon>Deinococci</taxon>
        <taxon>Deinococcales</taxon>
        <taxon>Deinococcaceae</taxon>
        <taxon>Deinococcus</taxon>
    </lineage>
</organism>
<keyword evidence="1" id="KW-0732">Signal</keyword>
<evidence type="ECO:0000313" key="3">
    <source>
        <dbReference type="Proteomes" id="UP000634308"/>
    </source>
</evidence>
<feature type="chain" id="PRO_5046612986" evidence="1">
    <location>
        <begin position="24"/>
        <end position="132"/>
    </location>
</feature>
<keyword evidence="3" id="KW-1185">Reference proteome</keyword>
<accession>A0ABQ2RUP8</accession>
<feature type="signal peptide" evidence="1">
    <location>
        <begin position="1"/>
        <end position="23"/>
    </location>
</feature>
<dbReference type="EMBL" id="BMQM01000023">
    <property type="protein sequence ID" value="GGR66195.1"/>
    <property type="molecule type" value="Genomic_DNA"/>
</dbReference>
<comment type="caution">
    <text evidence="2">The sequence shown here is derived from an EMBL/GenBank/DDBJ whole genome shotgun (WGS) entry which is preliminary data.</text>
</comment>
<sequence>MKKTLMTVTAALALTFTAAPAFAATVYATDGNGQEFSALYTESSWMAIEVPLADLGGTLPGDLSLTTTGLSKGTTITLNSSEVMGDRALLYVTVERDDTSAVVNDMASITVNASGKALTTVTIPVYGAAYDQ</sequence>
<evidence type="ECO:0000256" key="1">
    <source>
        <dbReference type="SAM" id="SignalP"/>
    </source>
</evidence>
<reference evidence="3" key="1">
    <citation type="journal article" date="2019" name="Int. J. Syst. Evol. Microbiol.">
        <title>The Global Catalogue of Microorganisms (GCM) 10K type strain sequencing project: providing services to taxonomists for standard genome sequencing and annotation.</title>
        <authorList>
            <consortium name="The Broad Institute Genomics Platform"/>
            <consortium name="The Broad Institute Genome Sequencing Center for Infectious Disease"/>
            <person name="Wu L."/>
            <person name="Ma J."/>
        </authorList>
    </citation>
    <scope>NUCLEOTIDE SEQUENCE [LARGE SCALE GENOMIC DNA]</scope>
    <source>
        <strain evidence="3">JCM 31404</strain>
    </source>
</reference>
<proteinExistence type="predicted"/>
<evidence type="ECO:0000313" key="2">
    <source>
        <dbReference type="EMBL" id="GGR66195.1"/>
    </source>
</evidence>
<dbReference type="RefSeq" id="WP_189065867.1">
    <property type="nucleotide sequence ID" value="NZ_BMQM01000023.1"/>
</dbReference>
<name>A0ABQ2RUP8_9DEIO</name>
<dbReference type="Proteomes" id="UP000634308">
    <property type="component" value="Unassembled WGS sequence"/>
</dbReference>